<dbReference type="InterPro" id="IPR052894">
    <property type="entry name" value="AsmA-related"/>
</dbReference>
<organism evidence="4 5">
    <name type="scientific">Candidatus Liberibacter africanus PTSAPSY</name>
    <dbReference type="NCBI Taxonomy" id="1277257"/>
    <lineage>
        <taxon>Bacteria</taxon>
        <taxon>Pseudomonadati</taxon>
        <taxon>Pseudomonadota</taxon>
        <taxon>Alphaproteobacteria</taxon>
        <taxon>Hyphomicrobiales</taxon>
        <taxon>Rhizobiaceae</taxon>
        <taxon>Liberibacter</taxon>
    </lineage>
</organism>
<feature type="region of interest" description="Disordered" evidence="1">
    <location>
        <begin position="305"/>
        <end position="331"/>
    </location>
</feature>
<dbReference type="GO" id="GO:0090313">
    <property type="term" value="P:regulation of protein targeting to membrane"/>
    <property type="evidence" value="ECO:0007669"/>
    <property type="project" value="TreeGrafter"/>
</dbReference>
<evidence type="ECO:0000256" key="2">
    <source>
        <dbReference type="SAM" id="Phobius"/>
    </source>
</evidence>
<feature type="compositionally biased region" description="Basic and acidic residues" evidence="1">
    <location>
        <begin position="308"/>
        <end position="325"/>
    </location>
</feature>
<reference evidence="4 5" key="1">
    <citation type="journal article" date="2015" name="Genome Announc.">
        <title>Complete Genome Sequence of 'Candidatus Liberibacter africanus,' a Bacterium Associated with Citrus Huanglongbing.</title>
        <authorList>
            <person name="Lin H."/>
            <person name="Pietersen G."/>
            <person name="Han C."/>
            <person name="Read D.A."/>
            <person name="Lou B."/>
            <person name="Gupta G."/>
            <person name="Civerolo E.L."/>
        </authorList>
    </citation>
    <scope>NUCLEOTIDE SEQUENCE [LARGE SCALE GENOMIC DNA]</scope>
    <source>
        <strain evidence="4 5">PTSAPSY</strain>
    </source>
</reference>
<keyword evidence="2" id="KW-1133">Transmembrane helix</keyword>
<dbReference type="PATRIC" id="fig|1277257.4.peg.1063"/>
<evidence type="ECO:0000313" key="4">
    <source>
        <dbReference type="EMBL" id="AKK20597.1"/>
    </source>
</evidence>
<accession>A0A0G3I9W5</accession>
<dbReference type="Proteomes" id="UP000035503">
    <property type="component" value="Chromosome"/>
</dbReference>
<dbReference type="STRING" id="1277257.G293_04910"/>
<dbReference type="Pfam" id="PF05170">
    <property type="entry name" value="AsmA"/>
    <property type="match status" value="1"/>
</dbReference>
<protein>
    <recommendedName>
        <fullName evidence="3">AsmA domain-containing protein</fullName>
    </recommendedName>
</protein>
<keyword evidence="5" id="KW-1185">Reference proteome</keyword>
<evidence type="ECO:0000259" key="3">
    <source>
        <dbReference type="Pfam" id="PF05170"/>
    </source>
</evidence>
<dbReference type="PANTHER" id="PTHR30441:SF4">
    <property type="entry name" value="PROTEIN ASMA"/>
    <property type="match status" value="1"/>
</dbReference>
<keyword evidence="2" id="KW-0812">Transmembrane</keyword>
<sequence>MIVLRRRLLVGVVCLFSILLVIIFTIPLFVNWTDFQKKFERQATSILGKQIVVKGGIKIRILPFPSIIFSDIMIAPKEDGSFESKVENISIHADFLPLFRGEIRVFMYIDQPYLKIDLSQNQSKIPLDWSVPFTKDNSSNKMRIIHNIALGNVLVHGGVVKIINQTSDQSYFLSDLDFKIFSHDLNLSSSLSLDSIKGAVIAEGIGSFNNKKTSFRFTANFPSKNNSISLKTQIFPFFSPMVIDLSGNISWDNKAPVYEGVISAFGDFSKLTNLNIPLKKSHLVGNFSFSFNEIRMSHYKFYSNPSDFSKKEEDEERKNLDNDNKKTKKTT</sequence>
<dbReference type="GO" id="GO:0005886">
    <property type="term" value="C:plasma membrane"/>
    <property type="evidence" value="ECO:0007669"/>
    <property type="project" value="TreeGrafter"/>
</dbReference>
<dbReference type="AlphaFoldDB" id="A0A0G3I9W5"/>
<gene>
    <name evidence="4" type="ORF">G293_04910</name>
</gene>
<evidence type="ECO:0000313" key="5">
    <source>
        <dbReference type="Proteomes" id="UP000035503"/>
    </source>
</evidence>
<proteinExistence type="predicted"/>
<dbReference type="EMBL" id="CP004021">
    <property type="protein sequence ID" value="AKK20597.1"/>
    <property type="molecule type" value="Genomic_DNA"/>
</dbReference>
<feature type="transmembrane region" description="Helical" evidence="2">
    <location>
        <begin position="7"/>
        <end position="30"/>
    </location>
</feature>
<dbReference type="KEGG" id="lau:G293_04910"/>
<dbReference type="PANTHER" id="PTHR30441">
    <property type="entry name" value="DUF748 DOMAIN-CONTAINING PROTEIN"/>
    <property type="match status" value="1"/>
</dbReference>
<dbReference type="InterPro" id="IPR007844">
    <property type="entry name" value="AsmA"/>
</dbReference>
<keyword evidence="2" id="KW-0472">Membrane</keyword>
<feature type="domain" description="AsmA" evidence="3">
    <location>
        <begin position="7"/>
        <end position="179"/>
    </location>
</feature>
<name>A0A0G3I9W5_LIBAF</name>
<evidence type="ECO:0000256" key="1">
    <source>
        <dbReference type="SAM" id="MobiDB-lite"/>
    </source>
</evidence>